<feature type="transmembrane region" description="Helical" evidence="1">
    <location>
        <begin position="31"/>
        <end position="54"/>
    </location>
</feature>
<protein>
    <submittedName>
        <fullName evidence="2">Serpentine type 7TM GPCR chemoreceptor srt domain-containing protein</fullName>
    </submittedName>
</protein>
<reference evidence="2" key="1">
    <citation type="submission" date="2022-01" db="EMBL/GenBank/DDBJ databases">
        <title>Genome Sequence Resource for Two Populations of Ditylenchus destructor, the Migratory Endoparasitic Phytonematode.</title>
        <authorList>
            <person name="Zhang H."/>
            <person name="Lin R."/>
            <person name="Xie B."/>
        </authorList>
    </citation>
    <scope>NUCLEOTIDE SEQUENCE</scope>
    <source>
        <strain evidence="2">BazhouSP</strain>
    </source>
</reference>
<gene>
    <name evidence="2" type="ORF">DdX_02664</name>
</gene>
<evidence type="ECO:0000313" key="3">
    <source>
        <dbReference type="Proteomes" id="UP001201812"/>
    </source>
</evidence>
<evidence type="ECO:0000313" key="2">
    <source>
        <dbReference type="EMBL" id="KAI1725972.1"/>
    </source>
</evidence>
<dbReference type="Pfam" id="PF10321">
    <property type="entry name" value="7TM_GPCR_Srt"/>
    <property type="match status" value="1"/>
</dbReference>
<dbReference type="AlphaFoldDB" id="A0AAD4RCE4"/>
<feature type="transmembrane region" description="Helical" evidence="1">
    <location>
        <begin position="149"/>
        <end position="176"/>
    </location>
</feature>
<organism evidence="2 3">
    <name type="scientific">Ditylenchus destructor</name>
    <dbReference type="NCBI Taxonomy" id="166010"/>
    <lineage>
        <taxon>Eukaryota</taxon>
        <taxon>Metazoa</taxon>
        <taxon>Ecdysozoa</taxon>
        <taxon>Nematoda</taxon>
        <taxon>Chromadorea</taxon>
        <taxon>Rhabditida</taxon>
        <taxon>Tylenchina</taxon>
        <taxon>Tylenchomorpha</taxon>
        <taxon>Sphaerularioidea</taxon>
        <taxon>Anguinidae</taxon>
        <taxon>Anguininae</taxon>
        <taxon>Ditylenchus</taxon>
    </lineage>
</organism>
<keyword evidence="1" id="KW-0472">Membrane</keyword>
<dbReference type="EMBL" id="JAKKPZ010000002">
    <property type="protein sequence ID" value="KAI1725972.1"/>
    <property type="molecule type" value="Genomic_DNA"/>
</dbReference>
<dbReference type="Proteomes" id="UP001201812">
    <property type="component" value="Unassembled WGS sequence"/>
</dbReference>
<keyword evidence="1" id="KW-1133">Transmembrane helix</keyword>
<comment type="caution">
    <text evidence="2">The sequence shown here is derived from an EMBL/GenBank/DDBJ whole genome shotgun (WGS) entry which is preliminary data.</text>
</comment>
<feature type="transmembrane region" description="Helical" evidence="1">
    <location>
        <begin position="196"/>
        <end position="219"/>
    </location>
</feature>
<dbReference type="InterPro" id="IPR019425">
    <property type="entry name" value="7TM_GPCR_serpentine_rcpt_Srt"/>
</dbReference>
<dbReference type="PANTHER" id="PTHR23021:SF11">
    <property type="entry name" value="SERPENTINE RECEPTOR, CLASS T"/>
    <property type="match status" value="1"/>
</dbReference>
<feature type="transmembrane region" description="Helical" evidence="1">
    <location>
        <begin position="102"/>
        <end position="125"/>
    </location>
</feature>
<accession>A0AAD4RCE4</accession>
<evidence type="ECO:0000256" key="1">
    <source>
        <dbReference type="SAM" id="Phobius"/>
    </source>
</evidence>
<feature type="transmembrane region" description="Helical" evidence="1">
    <location>
        <begin position="231"/>
        <end position="251"/>
    </location>
</feature>
<keyword evidence="3" id="KW-1185">Reference proteome</keyword>
<sequence length="325" mass="37311">MYCRARTYFRLYNCSIYNIDDVPIDKRQHHLMGMLFVVFSIIFTALYIPCVIAVSRHMKDSSCYKLLFCIGVIDILNLPLVGFLTGYFAISGVVFCSCPTFLYFAGIYGNFFWVAESSTAIILAANRCIEVISHHTAEILFKDNRTWKWMILTLTYAFCFVTFSKPIMFNGIFMAWFSNPHVGYIDDPNGETYGNFLHTFHNTTVAVALSGLYLLFTIIFAVRTMLFAKTAFIQVLFISFVNAFGACIYDYMQFVRISETLIMIGQCCWLIAHGIPSVFFLFLNKTVRVECRMMLQRSFNLYAMPTSQIGPISHKQSSRTAENNF</sequence>
<feature type="transmembrane region" description="Helical" evidence="1">
    <location>
        <begin position="66"/>
        <end position="90"/>
    </location>
</feature>
<keyword evidence="1" id="KW-0812">Transmembrane</keyword>
<name>A0AAD4RCE4_9BILA</name>
<dbReference type="SUPFAM" id="SSF81321">
    <property type="entry name" value="Family A G protein-coupled receptor-like"/>
    <property type="match status" value="1"/>
</dbReference>
<feature type="transmembrane region" description="Helical" evidence="1">
    <location>
        <begin position="263"/>
        <end position="283"/>
    </location>
</feature>
<proteinExistence type="predicted"/>
<dbReference type="PANTHER" id="PTHR23021">
    <property type="entry name" value="SERPENTINE RECEPTOR, CLASS T"/>
    <property type="match status" value="1"/>
</dbReference>